<dbReference type="Pfam" id="PF05268">
    <property type="entry name" value="GP38"/>
    <property type="match status" value="1"/>
</dbReference>
<feature type="compositionally biased region" description="Gly residues" evidence="1">
    <location>
        <begin position="686"/>
        <end position="702"/>
    </location>
</feature>
<dbReference type="OrthoDB" id="8433727at2"/>
<dbReference type="Proteomes" id="UP000252893">
    <property type="component" value="Unassembled WGS sequence"/>
</dbReference>
<feature type="compositionally biased region" description="Gly residues" evidence="1">
    <location>
        <begin position="664"/>
        <end position="677"/>
    </location>
</feature>
<dbReference type="RefSeq" id="WP_113946347.1">
    <property type="nucleotide sequence ID" value="NZ_JBHEEG010000015.1"/>
</dbReference>
<sequence length="743" mass="80688">MQRLEFIEIDIEYCSLNHGVLPCGATGSSPCFNTKSTCQARTSFKAQSVTLRFAVGASYLQSSGIEVTAPCVESVSYSAGEVSIGENLGRRASLSVTMSDFLWSDTGLGFDKYHAQRDYNPYDQGTFWGKFSARQRYLRGRPMRWIQGQVGQSIDAMEVRHFIIDNFNGPTLDGRFNITAKDVLKLADDARVKVPIASRGYLLSDINATQTTFTIGPTGAGNLEYPESGHINIGGKEICTFTRSGDVFTVERGVEGSVNVAHKSQDRVQVCQVYDGIDPADIIRDLLVSYAKITTEYIPIDDWRVETATFLRRRYFRIIAEPMGVSKAISELIQQAGLMVWWDENTKLIRLKVIRAIDTDARVYDDMNTLKGSFKQTEKPDTRLSQVMTYYGKRSPLERDTEPTSYHSLQMDVNLEEETNYGSDIIKTLHASWIPAFGRPVAKRINEILLGRFVNPPREFQFRTFRGVDTIPPMAGDGYLVSSRILQDATGAPDLVPVQVTKVVPKAEGFDVSALEMRFLDFSEDDLNDRTITIDGDVYNFNWRQAYDRLYPPPKPEDEIICIINEGAKVGSQIFGRAAFIVGDWPSDIPLKLFIRGRIQGRGGNGGNGAGNDGHATHGQAGGTAFYTRRPVMIEQSNQIWGGGGGGGSGTWKYGGGGGGGQGFSAGLGGTGQGDGAAGTPERPGAGNGGGNDGAYGGAAGQPGKHGLGNSWSNGGAAGAAIDGFSFLTFTNGQGDVRGPRIN</sequence>
<reference evidence="3 4" key="1">
    <citation type="submission" date="2018-06" db="EMBL/GenBank/DDBJ databases">
        <title>Genomic Encyclopedia of Type Strains, Phase IV (KMG-IV): sequencing the most valuable type-strain genomes for metagenomic binning, comparative biology and taxonomic classification.</title>
        <authorList>
            <person name="Goeker M."/>
        </authorList>
    </citation>
    <scope>NUCLEOTIDE SEQUENCE [LARGE SCALE GENOMIC DNA]</scope>
    <source>
        <strain evidence="3 4">DSM 25619</strain>
    </source>
</reference>
<proteinExistence type="predicted"/>
<organism evidence="3 4">
    <name type="scientific">Pseudochrobactrum asaccharolyticum</name>
    <dbReference type="NCBI Taxonomy" id="354351"/>
    <lineage>
        <taxon>Bacteria</taxon>
        <taxon>Pseudomonadati</taxon>
        <taxon>Pseudomonadota</taxon>
        <taxon>Alphaproteobacteria</taxon>
        <taxon>Hyphomicrobiales</taxon>
        <taxon>Brucellaceae</taxon>
        <taxon>Pseudochrobactrum</taxon>
    </lineage>
</organism>
<evidence type="ECO:0000256" key="1">
    <source>
        <dbReference type="SAM" id="MobiDB-lite"/>
    </source>
</evidence>
<dbReference type="InterPro" id="IPR007932">
    <property type="entry name" value="Receptor-recog_Gp38"/>
</dbReference>
<gene>
    <name evidence="3" type="ORF">DFR47_11523</name>
</gene>
<comment type="caution">
    <text evidence="3">The sequence shown here is derived from an EMBL/GenBank/DDBJ whole genome shotgun (WGS) entry which is preliminary data.</text>
</comment>
<feature type="domain" description="Receptor-recognising protein Gp38" evidence="2">
    <location>
        <begin position="582"/>
        <end position="742"/>
    </location>
</feature>
<evidence type="ECO:0000313" key="3">
    <source>
        <dbReference type="EMBL" id="RBO89656.1"/>
    </source>
</evidence>
<accession>A0A366DI19</accession>
<dbReference type="EMBL" id="QNRH01000015">
    <property type="protein sequence ID" value="RBO89656.1"/>
    <property type="molecule type" value="Genomic_DNA"/>
</dbReference>
<feature type="region of interest" description="Disordered" evidence="1">
    <location>
        <begin position="664"/>
        <end position="702"/>
    </location>
</feature>
<evidence type="ECO:0000313" key="4">
    <source>
        <dbReference type="Proteomes" id="UP000252893"/>
    </source>
</evidence>
<evidence type="ECO:0000259" key="2">
    <source>
        <dbReference type="Pfam" id="PF05268"/>
    </source>
</evidence>
<keyword evidence="4" id="KW-1185">Reference proteome</keyword>
<protein>
    <recommendedName>
        <fullName evidence="2">Receptor-recognising protein Gp38 domain-containing protein</fullName>
    </recommendedName>
</protein>
<name>A0A366DI19_9HYPH</name>
<dbReference type="AlphaFoldDB" id="A0A366DI19"/>